<evidence type="ECO:0000256" key="2">
    <source>
        <dbReference type="ARBA" id="ARBA00023157"/>
    </source>
</evidence>
<dbReference type="PROSITE" id="PS50041">
    <property type="entry name" value="C_TYPE_LECTIN_2"/>
    <property type="match status" value="1"/>
</dbReference>
<evidence type="ECO:0000256" key="1">
    <source>
        <dbReference type="ARBA" id="ARBA00022536"/>
    </source>
</evidence>
<organism evidence="4 5">
    <name type="scientific">Lingula anatina</name>
    <name type="common">Brachiopod</name>
    <name type="synonym">Lingula unguis</name>
    <dbReference type="NCBI Taxonomy" id="7574"/>
    <lineage>
        <taxon>Eukaryota</taxon>
        <taxon>Metazoa</taxon>
        <taxon>Spiralia</taxon>
        <taxon>Lophotrochozoa</taxon>
        <taxon>Brachiopoda</taxon>
        <taxon>Linguliformea</taxon>
        <taxon>Lingulata</taxon>
        <taxon>Lingulida</taxon>
        <taxon>Linguloidea</taxon>
        <taxon>Lingulidae</taxon>
        <taxon>Lingula</taxon>
    </lineage>
</organism>
<name>A0A1S3ISC8_LINAN</name>
<evidence type="ECO:0000259" key="3">
    <source>
        <dbReference type="PROSITE" id="PS50041"/>
    </source>
</evidence>
<dbReference type="InterPro" id="IPR001304">
    <property type="entry name" value="C-type_lectin-like"/>
</dbReference>
<dbReference type="Gene3D" id="3.10.100.10">
    <property type="entry name" value="Mannose-Binding Protein A, subunit A"/>
    <property type="match status" value="1"/>
</dbReference>
<dbReference type="RefSeq" id="XP_013400978.1">
    <property type="nucleotide sequence ID" value="XM_013545524.1"/>
</dbReference>
<dbReference type="GO" id="GO:0005509">
    <property type="term" value="F:calcium ion binding"/>
    <property type="evidence" value="ECO:0007669"/>
    <property type="project" value="InterPro"/>
</dbReference>
<dbReference type="CDD" id="cd00037">
    <property type="entry name" value="CLECT"/>
    <property type="match status" value="1"/>
</dbReference>
<dbReference type="KEGG" id="lak:106166858"/>
<dbReference type="InterPro" id="IPR050801">
    <property type="entry name" value="Ca-Dep_Lectins_ImmuneDev"/>
</dbReference>
<dbReference type="PANTHER" id="PTHR22801">
    <property type="entry name" value="LITHOSTATHINE"/>
    <property type="match status" value="1"/>
</dbReference>
<accession>A0A1S3ISC8</accession>
<dbReference type="SUPFAM" id="SSF57196">
    <property type="entry name" value="EGF/Laminin"/>
    <property type="match status" value="1"/>
</dbReference>
<dbReference type="InterPro" id="IPR001881">
    <property type="entry name" value="EGF-like_Ca-bd_dom"/>
</dbReference>
<dbReference type="CDD" id="cd00054">
    <property type="entry name" value="EGF_CA"/>
    <property type="match status" value="1"/>
</dbReference>
<dbReference type="Proteomes" id="UP000085678">
    <property type="component" value="Unplaced"/>
</dbReference>
<dbReference type="InterPro" id="IPR018097">
    <property type="entry name" value="EGF_Ca-bd_CS"/>
</dbReference>
<keyword evidence="1" id="KW-0245">EGF-like domain</keyword>
<dbReference type="GeneID" id="106166858"/>
<dbReference type="InterPro" id="IPR016186">
    <property type="entry name" value="C-type_lectin-like/link_sf"/>
</dbReference>
<proteinExistence type="predicted"/>
<dbReference type="SMART" id="SM00179">
    <property type="entry name" value="EGF_CA"/>
    <property type="match status" value="1"/>
</dbReference>
<dbReference type="SMART" id="SM00034">
    <property type="entry name" value="CLECT"/>
    <property type="match status" value="1"/>
</dbReference>
<dbReference type="Gene3D" id="2.10.25.10">
    <property type="entry name" value="Laminin"/>
    <property type="match status" value="1"/>
</dbReference>
<dbReference type="InParanoid" id="A0A1S3ISC8"/>
<dbReference type="AlphaFoldDB" id="A0A1S3ISC8"/>
<dbReference type="InterPro" id="IPR016187">
    <property type="entry name" value="CTDL_fold"/>
</dbReference>
<sequence>MFRFCFINISTIPDVNECTDPGVCPGQHCVNLEGSFRCQDCPIGYSSPGCKDRDCPPQFQKVGTKCIYISSAKANFQDANAKCRDLGKGFGHLTIIEDKLLYKRLTNQMALELNYWIGIRSEADGSLKYVDGRPMQTNAYNEWETSPKANPSMQCAMMSGPKDFVWIMRNCDESLPFACEAPMKNNQPLIG</sequence>
<dbReference type="Pfam" id="PF00059">
    <property type="entry name" value="Lectin_C"/>
    <property type="match status" value="1"/>
</dbReference>
<keyword evidence="2" id="KW-1015">Disulfide bond</keyword>
<dbReference type="OrthoDB" id="8950604at2759"/>
<feature type="domain" description="C-type lectin" evidence="3">
    <location>
        <begin position="62"/>
        <end position="180"/>
    </location>
</feature>
<reference evidence="5" key="1">
    <citation type="submission" date="2025-08" db="UniProtKB">
        <authorList>
            <consortium name="RefSeq"/>
        </authorList>
    </citation>
    <scope>IDENTIFICATION</scope>
    <source>
        <tissue evidence="5">Gonads</tissue>
    </source>
</reference>
<keyword evidence="4" id="KW-1185">Reference proteome</keyword>
<dbReference type="Pfam" id="PF07645">
    <property type="entry name" value="EGF_CA"/>
    <property type="match status" value="1"/>
</dbReference>
<dbReference type="PROSITE" id="PS01187">
    <property type="entry name" value="EGF_CA"/>
    <property type="match status" value="1"/>
</dbReference>
<dbReference type="PANTHER" id="PTHR22801:SF63">
    <property type="entry name" value="C-TYPE LECTIN DOMAIN-CONTAINING PROTEIN"/>
    <property type="match status" value="1"/>
</dbReference>
<gene>
    <name evidence="5" type="primary">LOC106166858</name>
</gene>
<evidence type="ECO:0000313" key="5">
    <source>
        <dbReference type="RefSeq" id="XP_013400978.1"/>
    </source>
</evidence>
<dbReference type="SUPFAM" id="SSF56436">
    <property type="entry name" value="C-type lectin-like"/>
    <property type="match status" value="1"/>
</dbReference>
<dbReference type="InterPro" id="IPR049883">
    <property type="entry name" value="NOTCH1_EGF-like"/>
</dbReference>
<protein>
    <submittedName>
        <fullName evidence="5">Tetranectin-like</fullName>
    </submittedName>
</protein>
<evidence type="ECO:0000313" key="4">
    <source>
        <dbReference type="Proteomes" id="UP000085678"/>
    </source>
</evidence>